<dbReference type="InterPro" id="IPR000133">
    <property type="entry name" value="ER_ret_rcpt"/>
</dbReference>
<dbReference type="GO" id="GO:0016192">
    <property type="term" value="P:vesicle-mediated transport"/>
    <property type="evidence" value="ECO:0007669"/>
    <property type="project" value="UniProtKB-KW"/>
</dbReference>
<dbReference type="PRINTS" id="PR00660">
    <property type="entry name" value="ERLUMENR"/>
</dbReference>
<evidence type="ECO:0000256" key="2">
    <source>
        <dbReference type="ARBA" id="ARBA00010120"/>
    </source>
</evidence>
<dbReference type="AlphaFoldDB" id="A0A0P1KWW2"/>
<keyword evidence="4 11" id="KW-0812">Transmembrane</keyword>
<dbReference type="EMBL" id="LN890533">
    <property type="protein sequence ID" value="CUS24779.1"/>
    <property type="molecule type" value="Genomic_DNA"/>
</dbReference>
<dbReference type="GO" id="GO:0005789">
    <property type="term" value="C:endoplasmic reticulum membrane"/>
    <property type="evidence" value="ECO:0007669"/>
    <property type="project" value="UniProtKB-SubCell"/>
</dbReference>
<keyword evidence="13" id="KW-1185">Reference proteome</keyword>
<evidence type="ECO:0000256" key="6">
    <source>
        <dbReference type="ARBA" id="ARBA00022892"/>
    </source>
</evidence>
<keyword evidence="7" id="KW-0653">Protein transport</keyword>
<keyword evidence="6" id="KW-0931">ER-Golgi transport</keyword>
<evidence type="ECO:0000313" key="12">
    <source>
        <dbReference type="EMBL" id="CUS24779.1"/>
    </source>
</evidence>
<dbReference type="PANTHER" id="PTHR10585">
    <property type="entry name" value="ER LUMEN PROTEIN RETAINING RECEPTOR"/>
    <property type="match status" value="1"/>
</dbReference>
<dbReference type="PROSITE" id="PS00951">
    <property type="entry name" value="ER_LUMEN_RECEPTOR_1"/>
    <property type="match status" value="1"/>
</dbReference>
<evidence type="ECO:0000256" key="11">
    <source>
        <dbReference type="SAM" id="Phobius"/>
    </source>
</evidence>
<keyword evidence="8 11" id="KW-1133">Transmembrane helix</keyword>
<dbReference type="GO" id="GO:0006621">
    <property type="term" value="P:protein retention in ER lumen"/>
    <property type="evidence" value="ECO:0007669"/>
    <property type="project" value="InterPro"/>
</dbReference>
<feature type="transmembrane region" description="Helical" evidence="11">
    <location>
        <begin position="64"/>
        <end position="81"/>
    </location>
</feature>
<evidence type="ECO:0000256" key="3">
    <source>
        <dbReference type="ARBA" id="ARBA00022448"/>
    </source>
</evidence>
<evidence type="ECO:0000313" key="13">
    <source>
        <dbReference type="Proteomes" id="UP000236544"/>
    </source>
</evidence>
<evidence type="ECO:0000256" key="8">
    <source>
        <dbReference type="ARBA" id="ARBA00022989"/>
    </source>
</evidence>
<dbReference type="Proteomes" id="UP000236544">
    <property type="component" value="Unassembled WGS sequence"/>
</dbReference>
<dbReference type="GO" id="GO:0015031">
    <property type="term" value="P:protein transport"/>
    <property type="evidence" value="ECO:0007669"/>
    <property type="project" value="UniProtKB-KW"/>
</dbReference>
<protein>
    <submittedName>
        <fullName evidence="12">LAQU0S19e01442g1_1</fullName>
    </submittedName>
</protein>
<evidence type="ECO:0000256" key="5">
    <source>
        <dbReference type="ARBA" id="ARBA00022824"/>
    </source>
</evidence>
<evidence type="ECO:0000256" key="9">
    <source>
        <dbReference type="ARBA" id="ARBA00023136"/>
    </source>
</evidence>
<keyword evidence="9 11" id="KW-0472">Membrane</keyword>
<dbReference type="OrthoDB" id="7694678at2759"/>
<evidence type="ECO:0000256" key="7">
    <source>
        <dbReference type="ARBA" id="ARBA00022927"/>
    </source>
</evidence>
<name>A0A0P1KWW2_9SACH</name>
<gene>
    <name evidence="12" type="ORF">LAQU0_S19e01442g</name>
</gene>
<reference evidence="13" key="1">
    <citation type="submission" date="2015-10" db="EMBL/GenBank/DDBJ databases">
        <authorList>
            <person name="Devillers H."/>
        </authorList>
    </citation>
    <scope>NUCLEOTIDE SEQUENCE [LARGE SCALE GENOMIC DNA]</scope>
</reference>
<proteinExistence type="inferred from homology"/>
<comment type="similarity">
    <text evidence="2">Belongs to the ERD2 family.</text>
</comment>
<feature type="transmembrane region" description="Helical" evidence="11">
    <location>
        <begin position="187"/>
        <end position="207"/>
    </location>
</feature>
<organism evidence="12 13">
    <name type="scientific">Lachancea quebecensis</name>
    <dbReference type="NCBI Taxonomy" id="1654605"/>
    <lineage>
        <taxon>Eukaryota</taxon>
        <taxon>Fungi</taxon>
        <taxon>Dikarya</taxon>
        <taxon>Ascomycota</taxon>
        <taxon>Saccharomycotina</taxon>
        <taxon>Saccharomycetes</taxon>
        <taxon>Saccharomycetales</taxon>
        <taxon>Saccharomycetaceae</taxon>
        <taxon>Lachancea</taxon>
    </lineage>
</organism>
<dbReference type="GO" id="GO:0046923">
    <property type="term" value="F:ER retention sequence binding"/>
    <property type="evidence" value="ECO:0007669"/>
    <property type="project" value="InterPro"/>
</dbReference>
<sequence>MFNIFRISADLAHLASILILVHNIRKTRQIDGISLKTQVLYVLVFCTRYLDLLTFRWRSVYNTLMKFVFIGSSIYVVSLIQKCRLTNPVAYRDMLVRDTFHVKYLLAGSAVLALIFNYKFSFLEIFWSFSVWLESFAIMPQLFLISRSGKASTITSHYIFAMGMYRALYIPNWIWRYSIDGRPLDKLSFCTGLIQTALYSDFFYIYYKRVVKGSGFQLPH</sequence>
<keyword evidence="5" id="KW-0256">Endoplasmic reticulum</keyword>
<comment type="subcellular location">
    <subcellularLocation>
        <location evidence="1">Endoplasmic reticulum membrane</location>
        <topology evidence="1">Multi-pass membrane protein</topology>
    </subcellularLocation>
</comment>
<feature type="transmembrane region" description="Helical" evidence="11">
    <location>
        <begin position="157"/>
        <end position="175"/>
    </location>
</feature>
<evidence type="ECO:0000256" key="10">
    <source>
        <dbReference type="ARBA" id="ARBA00023170"/>
    </source>
</evidence>
<evidence type="ECO:0000256" key="1">
    <source>
        <dbReference type="ARBA" id="ARBA00004477"/>
    </source>
</evidence>
<keyword evidence="3" id="KW-0813">Transport</keyword>
<feature type="transmembrane region" description="Helical" evidence="11">
    <location>
        <begin position="101"/>
        <end position="118"/>
    </location>
</feature>
<keyword evidence="10" id="KW-0675">Receptor</keyword>
<evidence type="ECO:0000256" key="4">
    <source>
        <dbReference type="ARBA" id="ARBA00022692"/>
    </source>
</evidence>
<accession>A0A0P1KWW2</accession>
<dbReference type="Pfam" id="PF00810">
    <property type="entry name" value="ER_lumen_recept"/>
    <property type="match status" value="1"/>
</dbReference>